<organism evidence="3">
    <name type="scientific">Arundo donax</name>
    <name type="common">Giant reed</name>
    <name type="synonym">Donax arundinaceus</name>
    <dbReference type="NCBI Taxonomy" id="35708"/>
    <lineage>
        <taxon>Eukaryota</taxon>
        <taxon>Viridiplantae</taxon>
        <taxon>Streptophyta</taxon>
        <taxon>Embryophyta</taxon>
        <taxon>Tracheophyta</taxon>
        <taxon>Spermatophyta</taxon>
        <taxon>Magnoliopsida</taxon>
        <taxon>Liliopsida</taxon>
        <taxon>Poales</taxon>
        <taxon>Poaceae</taxon>
        <taxon>PACMAD clade</taxon>
        <taxon>Arundinoideae</taxon>
        <taxon>Arundineae</taxon>
        <taxon>Arundo</taxon>
    </lineage>
</organism>
<keyword evidence="2" id="KW-1133">Transmembrane helix</keyword>
<evidence type="ECO:0000313" key="3">
    <source>
        <dbReference type="EMBL" id="JAE06933.1"/>
    </source>
</evidence>
<feature type="region of interest" description="Disordered" evidence="1">
    <location>
        <begin position="66"/>
        <end position="92"/>
    </location>
</feature>
<keyword evidence="2" id="KW-0472">Membrane</keyword>
<dbReference type="AlphaFoldDB" id="A0A0A9FF93"/>
<dbReference type="EMBL" id="GBRH01190963">
    <property type="protein sequence ID" value="JAE06933.1"/>
    <property type="molecule type" value="Transcribed_RNA"/>
</dbReference>
<feature type="transmembrane region" description="Helical" evidence="2">
    <location>
        <begin position="26"/>
        <end position="47"/>
    </location>
</feature>
<keyword evidence="2" id="KW-0812">Transmembrane</keyword>
<name>A0A0A9FF93_ARUDO</name>
<protein>
    <submittedName>
        <fullName evidence="3">Uncharacterized protein</fullName>
    </submittedName>
</protein>
<reference evidence="3" key="2">
    <citation type="journal article" date="2015" name="Data Brief">
        <title>Shoot transcriptome of the giant reed, Arundo donax.</title>
        <authorList>
            <person name="Barrero R.A."/>
            <person name="Guerrero F.D."/>
            <person name="Moolhuijzen P."/>
            <person name="Goolsby J.A."/>
            <person name="Tidwell J."/>
            <person name="Bellgard S.E."/>
            <person name="Bellgard M.I."/>
        </authorList>
    </citation>
    <scope>NUCLEOTIDE SEQUENCE</scope>
    <source>
        <tissue evidence="3">Shoot tissue taken approximately 20 cm above the soil surface</tissue>
    </source>
</reference>
<evidence type="ECO:0000256" key="1">
    <source>
        <dbReference type="SAM" id="MobiDB-lite"/>
    </source>
</evidence>
<reference evidence="3" key="1">
    <citation type="submission" date="2014-09" db="EMBL/GenBank/DDBJ databases">
        <authorList>
            <person name="Magalhaes I.L.F."/>
            <person name="Oliveira U."/>
            <person name="Santos F.R."/>
            <person name="Vidigal T.H.D.A."/>
            <person name="Brescovit A.D."/>
            <person name="Santos A.J."/>
        </authorList>
    </citation>
    <scope>NUCLEOTIDE SEQUENCE</scope>
    <source>
        <tissue evidence="3">Shoot tissue taken approximately 20 cm above the soil surface</tissue>
    </source>
</reference>
<evidence type="ECO:0000256" key="2">
    <source>
        <dbReference type="SAM" id="Phobius"/>
    </source>
</evidence>
<sequence>MTTRTHCRNWTKILQKLISCRRNIKILLVLQLVGAIGGTITSCVNLASHFSPFQATTHLRTQIYLRNPKRTQARTNPRTSGPKIPSCTDVPTKLPTFHSTKYEPIQIDAETIDIPLEIPVLAAAKGLTSS</sequence>
<proteinExistence type="predicted"/>
<accession>A0A0A9FF93</accession>